<proteinExistence type="predicted"/>
<protein>
    <submittedName>
        <fullName evidence="1">Uncharacterized protein</fullName>
    </submittedName>
</protein>
<evidence type="ECO:0000313" key="2">
    <source>
        <dbReference type="Proteomes" id="UP001177003"/>
    </source>
</evidence>
<evidence type="ECO:0000313" key="1">
    <source>
        <dbReference type="EMBL" id="CAI9276947.1"/>
    </source>
</evidence>
<name>A0AA35YN86_LACSI</name>
<keyword evidence="2" id="KW-1185">Reference proteome</keyword>
<dbReference type="InterPro" id="IPR035979">
    <property type="entry name" value="RBD_domain_sf"/>
</dbReference>
<organism evidence="1 2">
    <name type="scientific">Lactuca saligna</name>
    <name type="common">Willowleaf lettuce</name>
    <dbReference type="NCBI Taxonomy" id="75948"/>
    <lineage>
        <taxon>Eukaryota</taxon>
        <taxon>Viridiplantae</taxon>
        <taxon>Streptophyta</taxon>
        <taxon>Embryophyta</taxon>
        <taxon>Tracheophyta</taxon>
        <taxon>Spermatophyta</taxon>
        <taxon>Magnoliopsida</taxon>
        <taxon>eudicotyledons</taxon>
        <taxon>Gunneridae</taxon>
        <taxon>Pentapetalae</taxon>
        <taxon>asterids</taxon>
        <taxon>campanulids</taxon>
        <taxon>Asterales</taxon>
        <taxon>Asteraceae</taxon>
        <taxon>Cichorioideae</taxon>
        <taxon>Cichorieae</taxon>
        <taxon>Lactucinae</taxon>
        <taxon>Lactuca</taxon>
    </lineage>
</organism>
<dbReference type="EMBL" id="OX465079">
    <property type="protein sequence ID" value="CAI9276947.1"/>
    <property type="molecule type" value="Genomic_DNA"/>
</dbReference>
<accession>A0AA35YN86</accession>
<dbReference type="GO" id="GO:0003676">
    <property type="term" value="F:nucleic acid binding"/>
    <property type="evidence" value="ECO:0007669"/>
    <property type="project" value="InterPro"/>
</dbReference>
<reference evidence="1" key="1">
    <citation type="submission" date="2023-04" db="EMBL/GenBank/DDBJ databases">
        <authorList>
            <person name="Vijverberg K."/>
            <person name="Xiong W."/>
            <person name="Schranz E."/>
        </authorList>
    </citation>
    <scope>NUCLEOTIDE SEQUENCE</scope>
</reference>
<dbReference type="AlphaFoldDB" id="A0AA35YN86"/>
<dbReference type="SUPFAM" id="SSF54928">
    <property type="entry name" value="RNA-binding domain, RBD"/>
    <property type="match status" value="1"/>
</dbReference>
<gene>
    <name evidence="1" type="ORF">LSALG_LOCUS16902</name>
</gene>
<dbReference type="Proteomes" id="UP001177003">
    <property type="component" value="Chromosome 3"/>
</dbReference>
<sequence>MKGEQEWKEVRRRRTTEKLGSEITTFFITNVPKEAIKREIYDAFIQLDVKNVKHMENRLDGTMVRGTRLEVNLALHKRKELPSMATNIKSNPIGRHNGSLTNKQSTHAVWGRSKDHRTFAEVLGKKMHTDTAPPSPPPIALHIALSRDTQNWLWKTSLIGEAMSLDHLEHIPKLLSFRNDILMEIKEDGS</sequence>